<organism evidence="2 3">
    <name type="scientific">Mitsuokella multacida</name>
    <dbReference type="NCBI Taxonomy" id="52226"/>
    <lineage>
        <taxon>Bacteria</taxon>
        <taxon>Bacillati</taxon>
        <taxon>Bacillota</taxon>
        <taxon>Negativicutes</taxon>
        <taxon>Selenomonadales</taxon>
        <taxon>Selenomonadaceae</taxon>
        <taxon>Mitsuokella</taxon>
    </lineage>
</organism>
<protein>
    <submittedName>
        <fullName evidence="2">Pilin protein</fullName>
    </submittedName>
</protein>
<comment type="caution">
    <text evidence="2">The sequence shown here is derived from an EMBL/GenBank/DDBJ whole genome shotgun (WGS) entry which is preliminary data.</text>
</comment>
<name>A0A414NX16_9FIRM</name>
<feature type="transmembrane region" description="Helical" evidence="1">
    <location>
        <begin position="20"/>
        <end position="40"/>
    </location>
</feature>
<dbReference type="Proteomes" id="UP000283442">
    <property type="component" value="Unassembled WGS sequence"/>
</dbReference>
<evidence type="ECO:0000313" key="2">
    <source>
        <dbReference type="EMBL" id="RHF51795.1"/>
    </source>
</evidence>
<dbReference type="RefSeq" id="WP_118175980.1">
    <property type="nucleotide sequence ID" value="NZ_JAQEAO010000002.1"/>
</dbReference>
<evidence type="ECO:0000256" key="1">
    <source>
        <dbReference type="SAM" id="Phobius"/>
    </source>
</evidence>
<evidence type="ECO:0000313" key="3">
    <source>
        <dbReference type="Proteomes" id="UP000283442"/>
    </source>
</evidence>
<keyword evidence="1" id="KW-0812">Transmembrane</keyword>
<reference evidence="2 3" key="1">
    <citation type="submission" date="2018-08" db="EMBL/GenBank/DDBJ databases">
        <title>A genome reference for cultivated species of the human gut microbiota.</title>
        <authorList>
            <person name="Zou Y."/>
            <person name="Xue W."/>
            <person name="Luo G."/>
        </authorList>
    </citation>
    <scope>NUCLEOTIDE SEQUENCE [LARGE SCALE GENOMIC DNA]</scope>
    <source>
        <strain evidence="2 3">AM25-21AC</strain>
    </source>
</reference>
<accession>A0A414NX16</accession>
<keyword evidence="1" id="KW-1133">Transmembrane helix</keyword>
<dbReference type="EMBL" id="QRHE01000005">
    <property type="protein sequence ID" value="RHF51795.1"/>
    <property type="molecule type" value="Genomic_DNA"/>
</dbReference>
<keyword evidence="1" id="KW-0472">Membrane</keyword>
<sequence>MFEILNYLRVRYVSEKAQGIVEYALLLAFVVAIAAAVLTANNTDGLGGAISKAFGKVTTQINSFKATGE</sequence>
<gene>
    <name evidence="2" type="ORF">DW674_06110</name>
</gene>
<proteinExistence type="predicted"/>
<dbReference type="AlphaFoldDB" id="A0A414NX16"/>